<evidence type="ECO:0000313" key="2">
    <source>
        <dbReference type="EMBL" id="CAD8891436.1"/>
    </source>
</evidence>
<gene>
    <name evidence="2" type="ORF">CHYS00102_LOCUS18642</name>
</gene>
<proteinExistence type="predicted"/>
<evidence type="ECO:0000256" key="1">
    <source>
        <dbReference type="ARBA" id="ARBA00022679"/>
    </source>
</evidence>
<organism evidence="2">
    <name type="scientific">Corethron hystrix</name>
    <dbReference type="NCBI Taxonomy" id="216773"/>
    <lineage>
        <taxon>Eukaryota</taxon>
        <taxon>Sar</taxon>
        <taxon>Stramenopiles</taxon>
        <taxon>Ochrophyta</taxon>
        <taxon>Bacillariophyta</taxon>
        <taxon>Coscinodiscophyceae</taxon>
        <taxon>Corethrophycidae</taxon>
        <taxon>Corethrales</taxon>
        <taxon>Corethraceae</taxon>
        <taxon>Corethron</taxon>
    </lineage>
</organism>
<dbReference type="EMBL" id="HBFR01025900">
    <property type="protein sequence ID" value="CAD8891436.1"/>
    <property type="molecule type" value="Transcribed_RNA"/>
</dbReference>
<dbReference type="GO" id="GO:0051999">
    <property type="term" value="P:mannosyl-inositol phosphorylceramide biosynthetic process"/>
    <property type="evidence" value="ECO:0007669"/>
    <property type="project" value="TreeGrafter"/>
</dbReference>
<dbReference type="AlphaFoldDB" id="A0A7S1BP91"/>
<dbReference type="PANTHER" id="PTHR32385">
    <property type="entry name" value="MANNOSYL PHOSPHORYLINOSITOL CERAMIDE SYNTHASE"/>
    <property type="match status" value="1"/>
</dbReference>
<accession>A0A7S1BP91</accession>
<dbReference type="InterPro" id="IPR051706">
    <property type="entry name" value="Glycosyltransferase_domain"/>
</dbReference>
<dbReference type="GO" id="GO:0016020">
    <property type="term" value="C:membrane"/>
    <property type="evidence" value="ECO:0007669"/>
    <property type="project" value="GOC"/>
</dbReference>
<dbReference type="GO" id="GO:0000030">
    <property type="term" value="F:mannosyltransferase activity"/>
    <property type="evidence" value="ECO:0007669"/>
    <property type="project" value="TreeGrafter"/>
</dbReference>
<dbReference type="PANTHER" id="PTHR32385:SF15">
    <property type="entry name" value="INOSITOL PHOSPHOCERAMIDE MANNOSYLTRANSFERASE 1"/>
    <property type="match status" value="1"/>
</dbReference>
<evidence type="ECO:0008006" key="3">
    <source>
        <dbReference type="Google" id="ProtNLM"/>
    </source>
</evidence>
<protein>
    <recommendedName>
        <fullName evidence="3">Nucleotide-diphospho-sugar transferase domain-containing protein</fullName>
    </recommendedName>
</protein>
<dbReference type="Gene3D" id="3.90.550.20">
    <property type="match status" value="1"/>
</dbReference>
<name>A0A7S1BP91_9STRA</name>
<dbReference type="InterPro" id="IPR007577">
    <property type="entry name" value="GlycoTrfase_DXD_sugar-bd_CS"/>
</dbReference>
<dbReference type="InterPro" id="IPR029044">
    <property type="entry name" value="Nucleotide-diphossugar_trans"/>
</dbReference>
<dbReference type="SUPFAM" id="SSF53448">
    <property type="entry name" value="Nucleotide-diphospho-sugar transferases"/>
    <property type="match status" value="1"/>
</dbReference>
<reference evidence="2" key="1">
    <citation type="submission" date="2021-01" db="EMBL/GenBank/DDBJ databases">
        <authorList>
            <person name="Corre E."/>
            <person name="Pelletier E."/>
            <person name="Niang G."/>
            <person name="Scheremetjew M."/>
            <person name="Finn R."/>
            <person name="Kale V."/>
            <person name="Holt S."/>
            <person name="Cochrane G."/>
            <person name="Meng A."/>
            <person name="Brown T."/>
            <person name="Cohen L."/>
        </authorList>
    </citation>
    <scope>NUCLEOTIDE SEQUENCE</scope>
    <source>
        <strain evidence="2">308</strain>
    </source>
</reference>
<dbReference type="Pfam" id="PF04488">
    <property type="entry name" value="Gly_transf_sug"/>
    <property type="match status" value="1"/>
</dbReference>
<sequence length="325" mass="36799">MFLPLRRPSRTPGGSNIKFSMKKFWSSLGRSLISRKALSLLPIFLCVLVIISFTFQTGSPSFETKELQPSHSHVIPNNVIFTYHTNLLAMPNSTATDEEDIFLASNIRNTIRMHSSASVFFFTDDECIESIRRVMGESSLLPKYFSEEKRGMYKADICRGAALYELGGFYFDVDIQPRMTLWDVIDDDTVFVVPQVHAASKVPGCFFQAFIGVVSHSPLMMRYLEMFVEYYEGKRKVKGALGVVLLREAYDDVTSIHEKSQLWMEERYNAKKFPDVEPTVGKRRACHFVVAIPGTSIAPLYSRVRGSRMCGGKDSIKTVSYEVNG</sequence>
<keyword evidence="1" id="KW-0808">Transferase</keyword>